<protein>
    <recommendedName>
        <fullName evidence="9">AP2/ERF domain-containing protein</fullName>
    </recommendedName>
</protein>
<keyword evidence="5" id="KW-0010">Activator</keyword>
<dbReference type="InParanoid" id="A0A7J7BV28"/>
<keyword evidence="2" id="KW-0805">Transcription regulation</keyword>
<feature type="domain" description="AP2/ERF" evidence="9">
    <location>
        <begin position="1"/>
        <end position="58"/>
    </location>
</feature>
<keyword evidence="11" id="KW-1185">Reference proteome</keyword>
<dbReference type="PANTHER" id="PTHR31241:SF62">
    <property type="entry name" value="DEHYDRATION-RESPONSIVE ELEMENT-BINDING PROTEIN 2D"/>
    <property type="match status" value="1"/>
</dbReference>
<dbReference type="GO" id="GO:0000976">
    <property type="term" value="F:transcription cis-regulatory region binding"/>
    <property type="evidence" value="ECO:0007669"/>
    <property type="project" value="TreeGrafter"/>
</dbReference>
<evidence type="ECO:0000259" key="9">
    <source>
        <dbReference type="PROSITE" id="PS51032"/>
    </source>
</evidence>
<evidence type="ECO:0000256" key="5">
    <source>
        <dbReference type="ARBA" id="ARBA00023159"/>
    </source>
</evidence>
<evidence type="ECO:0000256" key="4">
    <source>
        <dbReference type="ARBA" id="ARBA00023125"/>
    </source>
</evidence>
<dbReference type="Gene3D" id="3.30.730.10">
    <property type="entry name" value="AP2/ERF domain"/>
    <property type="match status" value="1"/>
</dbReference>
<dbReference type="Pfam" id="PF00847">
    <property type="entry name" value="AP2"/>
    <property type="match status" value="1"/>
</dbReference>
<dbReference type="PROSITE" id="PS51032">
    <property type="entry name" value="AP2_ERF"/>
    <property type="match status" value="1"/>
</dbReference>
<organism evidence="10 11">
    <name type="scientific">Tripterygium wilfordii</name>
    <name type="common">Thunder God vine</name>
    <dbReference type="NCBI Taxonomy" id="458696"/>
    <lineage>
        <taxon>Eukaryota</taxon>
        <taxon>Viridiplantae</taxon>
        <taxon>Streptophyta</taxon>
        <taxon>Embryophyta</taxon>
        <taxon>Tracheophyta</taxon>
        <taxon>Spermatophyta</taxon>
        <taxon>Magnoliopsida</taxon>
        <taxon>eudicotyledons</taxon>
        <taxon>Gunneridae</taxon>
        <taxon>Pentapetalae</taxon>
        <taxon>rosids</taxon>
        <taxon>fabids</taxon>
        <taxon>Celastrales</taxon>
        <taxon>Celastraceae</taxon>
        <taxon>Tripterygium</taxon>
    </lineage>
</organism>
<dbReference type="GO" id="GO:0005634">
    <property type="term" value="C:nucleus"/>
    <property type="evidence" value="ECO:0007669"/>
    <property type="project" value="UniProtKB-SubCell"/>
</dbReference>
<gene>
    <name evidence="10" type="ORF">HS088_TW23G00415</name>
</gene>
<accession>A0A7J7BV28</accession>
<keyword evidence="4" id="KW-0238">DNA-binding</keyword>
<dbReference type="InterPro" id="IPR036955">
    <property type="entry name" value="AP2/ERF_dom_sf"/>
</dbReference>
<dbReference type="EMBL" id="JAAARO010000023">
    <property type="protein sequence ID" value="KAF5725688.1"/>
    <property type="molecule type" value="Genomic_DNA"/>
</dbReference>
<dbReference type="AlphaFoldDB" id="A0A7J7BV28"/>
<keyword evidence="3" id="KW-0346">Stress response</keyword>
<dbReference type="GO" id="GO:0045893">
    <property type="term" value="P:positive regulation of DNA-templated transcription"/>
    <property type="evidence" value="ECO:0007669"/>
    <property type="project" value="TreeGrafter"/>
</dbReference>
<proteinExistence type="inferred from homology"/>
<dbReference type="InterPro" id="IPR016177">
    <property type="entry name" value="DNA-bd_dom_sf"/>
</dbReference>
<dbReference type="Proteomes" id="UP000593562">
    <property type="component" value="Unassembled WGS sequence"/>
</dbReference>
<dbReference type="SUPFAM" id="SSF54171">
    <property type="entry name" value="DNA-binding domain"/>
    <property type="match status" value="1"/>
</dbReference>
<evidence type="ECO:0000256" key="8">
    <source>
        <dbReference type="ARBA" id="ARBA00024343"/>
    </source>
</evidence>
<dbReference type="GO" id="GO:0003700">
    <property type="term" value="F:DNA-binding transcription factor activity"/>
    <property type="evidence" value="ECO:0007669"/>
    <property type="project" value="InterPro"/>
</dbReference>
<dbReference type="PANTHER" id="PTHR31241">
    <property type="entry name" value="DEHYDRATION-RESPONSIVE ELEMENT-BINDING PROTEIN 2C"/>
    <property type="match status" value="1"/>
</dbReference>
<evidence type="ECO:0000256" key="7">
    <source>
        <dbReference type="ARBA" id="ARBA00023242"/>
    </source>
</evidence>
<reference evidence="10 11" key="1">
    <citation type="journal article" date="2020" name="Nat. Commun.">
        <title>Genome of Tripterygium wilfordii and identification of cytochrome P450 involved in triptolide biosynthesis.</title>
        <authorList>
            <person name="Tu L."/>
            <person name="Su P."/>
            <person name="Zhang Z."/>
            <person name="Gao L."/>
            <person name="Wang J."/>
            <person name="Hu T."/>
            <person name="Zhou J."/>
            <person name="Zhang Y."/>
            <person name="Zhao Y."/>
            <person name="Liu Y."/>
            <person name="Song Y."/>
            <person name="Tong Y."/>
            <person name="Lu Y."/>
            <person name="Yang J."/>
            <person name="Xu C."/>
            <person name="Jia M."/>
            <person name="Peters R.J."/>
            <person name="Huang L."/>
            <person name="Gao W."/>
        </authorList>
    </citation>
    <scope>NUCLEOTIDE SEQUENCE [LARGE SCALE GENOMIC DNA]</scope>
    <source>
        <strain evidence="11">cv. XIE 37</strain>
        <tissue evidence="10">Leaf</tissue>
    </source>
</reference>
<keyword evidence="7" id="KW-0539">Nucleus</keyword>
<name>A0A7J7BV28_TRIWF</name>
<evidence type="ECO:0000256" key="1">
    <source>
        <dbReference type="ARBA" id="ARBA00004123"/>
    </source>
</evidence>
<evidence type="ECO:0000256" key="6">
    <source>
        <dbReference type="ARBA" id="ARBA00023163"/>
    </source>
</evidence>
<evidence type="ECO:0000256" key="3">
    <source>
        <dbReference type="ARBA" id="ARBA00023016"/>
    </source>
</evidence>
<dbReference type="InterPro" id="IPR001471">
    <property type="entry name" value="AP2/ERF_dom"/>
</dbReference>
<comment type="caution">
    <text evidence="10">The sequence shown here is derived from an EMBL/GenBank/DDBJ whole genome shotgun (WGS) entry which is preliminary data.</text>
</comment>
<comment type="similarity">
    <text evidence="8">Belongs to the AP2/ERF transcription factor family. ERF subfamily.</text>
</comment>
<evidence type="ECO:0000256" key="2">
    <source>
        <dbReference type="ARBA" id="ARBA00023015"/>
    </source>
</evidence>
<dbReference type="SMART" id="SM00380">
    <property type="entry name" value="AP2"/>
    <property type="match status" value="1"/>
</dbReference>
<evidence type="ECO:0000313" key="11">
    <source>
        <dbReference type="Proteomes" id="UP000593562"/>
    </source>
</evidence>
<dbReference type="GO" id="GO:0006950">
    <property type="term" value="P:response to stress"/>
    <property type="evidence" value="ECO:0007669"/>
    <property type="project" value="TreeGrafter"/>
</dbReference>
<evidence type="ECO:0000313" key="10">
    <source>
        <dbReference type="EMBL" id="KAF5725688.1"/>
    </source>
</evidence>
<sequence length="129" mass="13848">MHSVNTESWGKWVSEIREPNRGTRLWLGTFNSSYEAAVAYYEAAKKLYGSSSAKLNLPNNGVSSISTSANFVGVDNGEIIVGGCGSSLGGVQDQNGESTSGSRVHFLDWLMEEGMGVGLRLVLGVIFKR</sequence>
<keyword evidence="6" id="KW-0804">Transcription</keyword>
<comment type="subcellular location">
    <subcellularLocation>
        <location evidence="1">Nucleus</location>
    </subcellularLocation>
</comment>